<dbReference type="PANTHER" id="PTHR10815">
    <property type="entry name" value="METHYLATED-DNA--PROTEIN-CYSTEINE METHYLTRANSFERASE"/>
    <property type="match status" value="1"/>
</dbReference>
<dbReference type="Proteomes" id="UP001165366">
    <property type="component" value="Unassembled WGS sequence"/>
</dbReference>
<comment type="catalytic activity">
    <reaction evidence="1 9">
        <text>a 4-O-methyl-thymidine in DNA + L-cysteinyl-[protein] = a thymidine in DNA + S-methyl-L-cysteinyl-[protein]</text>
        <dbReference type="Rhea" id="RHEA:53428"/>
        <dbReference type="Rhea" id="RHEA-COMP:10131"/>
        <dbReference type="Rhea" id="RHEA-COMP:10132"/>
        <dbReference type="Rhea" id="RHEA-COMP:13555"/>
        <dbReference type="Rhea" id="RHEA-COMP:13556"/>
        <dbReference type="ChEBI" id="CHEBI:29950"/>
        <dbReference type="ChEBI" id="CHEBI:82612"/>
        <dbReference type="ChEBI" id="CHEBI:137386"/>
        <dbReference type="ChEBI" id="CHEBI:137387"/>
        <dbReference type="EC" id="2.1.1.63"/>
    </reaction>
</comment>
<dbReference type="SUPFAM" id="SSF53155">
    <property type="entry name" value="Methylated DNA-protein cysteine methyltransferase domain"/>
    <property type="match status" value="1"/>
</dbReference>
<evidence type="ECO:0000313" key="12">
    <source>
        <dbReference type="Proteomes" id="UP001165366"/>
    </source>
</evidence>
<dbReference type="InterPro" id="IPR004026">
    <property type="entry name" value="Ada_DNA_repair_Zn-bd"/>
</dbReference>
<dbReference type="PANTHER" id="PTHR10815:SF5">
    <property type="entry name" value="METHYLATED-DNA--PROTEIN-CYSTEINE METHYLTRANSFERASE"/>
    <property type="match status" value="1"/>
</dbReference>
<evidence type="ECO:0000256" key="6">
    <source>
        <dbReference type="ARBA" id="ARBA00023159"/>
    </source>
</evidence>
<proteinExistence type="inferred from homology"/>
<dbReference type="InterPro" id="IPR014048">
    <property type="entry name" value="MethylDNA_cys_MeTrfase_DNA-bd"/>
</dbReference>
<evidence type="ECO:0000256" key="8">
    <source>
        <dbReference type="ARBA" id="ARBA00049348"/>
    </source>
</evidence>
<dbReference type="InterPro" id="IPR001497">
    <property type="entry name" value="MethylDNA_cys_MeTrfase_AS"/>
</dbReference>
<dbReference type="Gene3D" id="3.40.10.10">
    <property type="entry name" value="DNA Methylphosphotriester Repair Domain"/>
    <property type="match status" value="1"/>
</dbReference>
<dbReference type="InterPro" id="IPR036217">
    <property type="entry name" value="MethylDNA_cys_MeTrfase_DNAb"/>
</dbReference>
<dbReference type="InterPro" id="IPR018060">
    <property type="entry name" value="HTH_AraC"/>
</dbReference>
<evidence type="ECO:0000256" key="9">
    <source>
        <dbReference type="HAMAP-Rule" id="MF_00772"/>
    </source>
</evidence>
<keyword evidence="12" id="KW-1185">Reference proteome</keyword>
<keyword evidence="2 9" id="KW-0963">Cytoplasm</keyword>
<dbReference type="GO" id="GO:0003908">
    <property type="term" value="F:methylated-DNA-[protein]-cysteine S-methyltransferase activity"/>
    <property type="evidence" value="ECO:0007669"/>
    <property type="project" value="UniProtKB-EC"/>
</dbReference>
<dbReference type="Pfam" id="PF12833">
    <property type="entry name" value="HTH_18"/>
    <property type="match status" value="1"/>
</dbReference>
<dbReference type="HAMAP" id="MF_00772">
    <property type="entry name" value="OGT"/>
    <property type="match status" value="1"/>
</dbReference>
<reference evidence="11" key="2">
    <citation type="submission" date="2024-05" db="EMBL/GenBank/DDBJ databases">
        <title>Rhodohalobacter halophilus gen. nov., sp. nov., a moderately halophilic member of the family Balneolaceae.</title>
        <authorList>
            <person name="Xia J."/>
        </authorList>
    </citation>
    <scope>NUCLEOTIDE SEQUENCE</scope>
    <source>
        <strain evidence="11">WB101</strain>
    </source>
</reference>
<dbReference type="InterPro" id="IPR016221">
    <property type="entry name" value="Bifunct_regulatory_prot_Ada"/>
</dbReference>
<evidence type="ECO:0000259" key="10">
    <source>
        <dbReference type="PROSITE" id="PS01124"/>
    </source>
</evidence>
<dbReference type="InterPro" id="IPR036631">
    <property type="entry name" value="MGMT_N_sf"/>
</dbReference>
<comment type="catalytic activity">
    <reaction evidence="8 9">
        <text>a 6-O-methyl-2'-deoxyguanosine in DNA + L-cysteinyl-[protein] = S-methyl-L-cysteinyl-[protein] + a 2'-deoxyguanosine in DNA</text>
        <dbReference type="Rhea" id="RHEA:24000"/>
        <dbReference type="Rhea" id="RHEA-COMP:10131"/>
        <dbReference type="Rhea" id="RHEA-COMP:10132"/>
        <dbReference type="Rhea" id="RHEA-COMP:11367"/>
        <dbReference type="Rhea" id="RHEA-COMP:11368"/>
        <dbReference type="ChEBI" id="CHEBI:29950"/>
        <dbReference type="ChEBI" id="CHEBI:82612"/>
        <dbReference type="ChEBI" id="CHEBI:85445"/>
        <dbReference type="ChEBI" id="CHEBI:85448"/>
        <dbReference type="EC" id="2.1.1.63"/>
    </reaction>
</comment>
<dbReference type="InterPro" id="IPR035451">
    <property type="entry name" value="Ada-like_dom_sf"/>
</dbReference>
<evidence type="ECO:0000256" key="2">
    <source>
        <dbReference type="ARBA" id="ARBA00022490"/>
    </source>
</evidence>
<feature type="domain" description="HTH araC/xylS-type" evidence="10">
    <location>
        <begin position="85"/>
        <end position="181"/>
    </location>
</feature>
<comment type="similarity">
    <text evidence="9">Belongs to the MGMT family.</text>
</comment>
<keyword evidence="7 9" id="KW-0234">DNA repair</keyword>
<dbReference type="Gene3D" id="3.30.160.70">
    <property type="entry name" value="Methylated DNA-protein cysteine methyltransferase domain"/>
    <property type="match status" value="1"/>
</dbReference>
<keyword evidence="3 9" id="KW-0489">Methyltransferase</keyword>
<evidence type="ECO:0000313" key="11">
    <source>
        <dbReference type="EMBL" id="MCG2589686.1"/>
    </source>
</evidence>
<comment type="function">
    <text evidence="9">Involved in the cellular defense against the biological effects of O6-methylguanine (O6-MeG) and O4-methylthymine (O4-MeT) in DNA. Repairs the methylated nucleobase in DNA by stoichiometrically transferring the methyl group to a cysteine residue in the enzyme. This is a suicide reaction: the enzyme is irreversibly inactivated.</text>
</comment>
<evidence type="ECO:0000256" key="5">
    <source>
        <dbReference type="ARBA" id="ARBA00022763"/>
    </source>
</evidence>
<name>A0ABS9KFR3_9BACT</name>
<dbReference type="Gene3D" id="1.10.10.60">
    <property type="entry name" value="Homeodomain-like"/>
    <property type="match status" value="1"/>
</dbReference>
<dbReference type="InterPro" id="IPR023546">
    <property type="entry name" value="MGMT"/>
</dbReference>
<keyword evidence="5 9" id="KW-0227">DNA damage</keyword>
<dbReference type="SUPFAM" id="SSF46767">
    <property type="entry name" value="Methylated DNA-protein cysteine methyltransferase, C-terminal domain"/>
    <property type="match status" value="1"/>
</dbReference>
<comment type="caution">
    <text evidence="11">The sequence shown here is derived from an EMBL/GenBank/DDBJ whole genome shotgun (WGS) entry which is preliminary data.</text>
</comment>
<dbReference type="PROSITE" id="PS01124">
    <property type="entry name" value="HTH_ARAC_FAMILY_2"/>
    <property type="match status" value="1"/>
</dbReference>
<dbReference type="RefSeq" id="WP_237855046.1">
    <property type="nucleotide sequence ID" value="NZ_JAKLWS010000019.1"/>
</dbReference>
<evidence type="ECO:0000256" key="4">
    <source>
        <dbReference type="ARBA" id="ARBA00022679"/>
    </source>
</evidence>
<dbReference type="NCBIfam" id="TIGR00589">
    <property type="entry name" value="ogt"/>
    <property type="match status" value="1"/>
</dbReference>
<sequence>MSKQLPSRERMYKALITKDASFEGIFIVGVKSTGIFCLPTCPARNPMLKNVEFFSTSKDALYSGYRPCKRCKPLKANGETPKWIDTILQKVEEDLTRKWTDEEIEEMDINPNRLRRWFKKHHGTTFHGYVRLRRLGNALGQIKHGENATQVAYDHGYNSLSGFREAMKELTGKPVKKGKDTTVIHINRITTPLGPMLVGTTNEALCLLEFIDRRMLETQLQRLQKYYNCTFVPGSNEITELTANEIAEYFDGDRQEFTVPLDVPGSDFQQQVWNELKTIPYGKTRSYKEQAIAIGNLKAIRAVATANGDNRIAIIIPCHRVIGSDGSLTGYGGGLWRKKYLLNLERSNLKEITESNGQRSMW</sequence>
<keyword evidence="4 9" id="KW-0808">Transferase</keyword>
<dbReference type="InterPro" id="IPR036388">
    <property type="entry name" value="WH-like_DNA-bd_sf"/>
</dbReference>
<dbReference type="SMART" id="SM00342">
    <property type="entry name" value="HTH_ARAC"/>
    <property type="match status" value="1"/>
</dbReference>
<protein>
    <recommendedName>
        <fullName evidence="9">Methylated-DNA--protein-cysteine methyltransferase</fullName>
        <ecNumber evidence="9">2.1.1.63</ecNumber>
    </recommendedName>
    <alternativeName>
        <fullName evidence="9">6-O-methylguanine-DNA methyltransferase</fullName>
        <shortName evidence="9">MGMT</shortName>
    </alternativeName>
    <alternativeName>
        <fullName evidence="9">O-6-methylguanine-DNA-alkyltransferase</fullName>
    </alternativeName>
</protein>
<dbReference type="CDD" id="cd06445">
    <property type="entry name" value="ATase"/>
    <property type="match status" value="1"/>
</dbReference>
<keyword evidence="6" id="KW-0010">Activator</keyword>
<evidence type="ECO:0000256" key="3">
    <source>
        <dbReference type="ARBA" id="ARBA00022603"/>
    </source>
</evidence>
<comment type="miscellaneous">
    <text evidence="9">This enzyme catalyzes only one turnover and therefore is not strictly catalytic. According to one definition, an enzyme is a biocatalyst that acts repeatedly and over many reaction cycles.</text>
</comment>
<evidence type="ECO:0000256" key="7">
    <source>
        <dbReference type="ARBA" id="ARBA00023204"/>
    </source>
</evidence>
<dbReference type="PIRSF" id="PIRSF000409">
    <property type="entry name" value="Ada"/>
    <property type="match status" value="1"/>
</dbReference>
<feature type="active site" description="Nucleophile; methyl group acceptor" evidence="9">
    <location>
        <position position="318"/>
    </location>
</feature>
<accession>A0ABS9KFR3</accession>
<dbReference type="PROSITE" id="PS00374">
    <property type="entry name" value="MGMT"/>
    <property type="match status" value="1"/>
</dbReference>
<gene>
    <name evidence="11" type="ORF">L6773_13990</name>
</gene>
<dbReference type="SUPFAM" id="SSF57884">
    <property type="entry name" value="Ada DNA repair protein, N-terminal domain (N-Ada 10)"/>
    <property type="match status" value="1"/>
</dbReference>
<comment type="subcellular location">
    <subcellularLocation>
        <location evidence="9">Cytoplasm</location>
    </subcellularLocation>
</comment>
<reference evidence="11" key="1">
    <citation type="submission" date="2022-01" db="EMBL/GenBank/DDBJ databases">
        <authorList>
            <person name="Wang Y."/>
        </authorList>
    </citation>
    <scope>NUCLEOTIDE SEQUENCE</scope>
    <source>
        <strain evidence="11">WB101</strain>
    </source>
</reference>
<dbReference type="GO" id="GO:0032259">
    <property type="term" value="P:methylation"/>
    <property type="evidence" value="ECO:0007669"/>
    <property type="project" value="UniProtKB-KW"/>
</dbReference>
<organism evidence="11 12">
    <name type="scientific">Rhodohalobacter sulfatireducens</name>
    <dbReference type="NCBI Taxonomy" id="2911366"/>
    <lineage>
        <taxon>Bacteria</taxon>
        <taxon>Pseudomonadati</taxon>
        <taxon>Balneolota</taxon>
        <taxon>Balneolia</taxon>
        <taxon>Balneolales</taxon>
        <taxon>Balneolaceae</taxon>
        <taxon>Rhodohalobacter</taxon>
    </lineage>
</organism>
<dbReference type="Pfam" id="PF02805">
    <property type="entry name" value="Ada_Zn_binding"/>
    <property type="match status" value="1"/>
</dbReference>
<dbReference type="EC" id="2.1.1.63" evidence="9"/>
<dbReference type="Pfam" id="PF01035">
    <property type="entry name" value="DNA_binding_1"/>
    <property type="match status" value="1"/>
</dbReference>
<dbReference type="Gene3D" id="1.10.10.10">
    <property type="entry name" value="Winged helix-like DNA-binding domain superfamily/Winged helix DNA-binding domain"/>
    <property type="match status" value="1"/>
</dbReference>
<evidence type="ECO:0000256" key="1">
    <source>
        <dbReference type="ARBA" id="ARBA00001286"/>
    </source>
</evidence>
<dbReference type="EMBL" id="JAKLWS010000019">
    <property type="protein sequence ID" value="MCG2589686.1"/>
    <property type="molecule type" value="Genomic_DNA"/>
</dbReference>